<keyword evidence="1" id="KW-0732">Signal</keyword>
<dbReference type="AlphaFoldDB" id="A0A8J3EEU3"/>
<dbReference type="RefSeq" id="WP_188902822.1">
    <property type="nucleotide sequence ID" value="NZ_BMKS01000014.1"/>
</dbReference>
<sequence length="106" mass="10520">MSPARLLPVAAGALVAGAALFPPPAEATPPCGRGWRKGEWCGGPAVVVAPPPPVFVAPRPPVAVAPAPLVAVPPPPPAVVVAPAPPPVFVAPSRPSIGLHVEIPLR</sequence>
<reference evidence="2 3" key="1">
    <citation type="journal article" date="2014" name="Int. J. Syst. Evol. Microbiol.">
        <title>Complete genome sequence of Corynebacterium casei LMG S-19264T (=DSM 44701T), isolated from a smear-ripened cheese.</title>
        <authorList>
            <consortium name="US DOE Joint Genome Institute (JGI-PGF)"/>
            <person name="Walter F."/>
            <person name="Albersmeier A."/>
            <person name="Kalinowski J."/>
            <person name="Ruckert C."/>
        </authorList>
    </citation>
    <scope>NUCLEOTIDE SEQUENCE [LARGE SCALE GENOMIC DNA]</scope>
    <source>
        <strain evidence="2 3">CGMCC 1.16330</strain>
    </source>
</reference>
<organism evidence="2 3">
    <name type="scientific">Caldovatus sediminis</name>
    <dbReference type="NCBI Taxonomy" id="2041189"/>
    <lineage>
        <taxon>Bacteria</taxon>
        <taxon>Pseudomonadati</taxon>
        <taxon>Pseudomonadota</taxon>
        <taxon>Alphaproteobacteria</taxon>
        <taxon>Acetobacterales</taxon>
        <taxon>Roseomonadaceae</taxon>
        <taxon>Caldovatus</taxon>
    </lineage>
</organism>
<evidence type="ECO:0000313" key="3">
    <source>
        <dbReference type="Proteomes" id="UP000597507"/>
    </source>
</evidence>
<dbReference type="Proteomes" id="UP000597507">
    <property type="component" value="Unassembled WGS sequence"/>
</dbReference>
<accession>A0A8J3EEU3</accession>
<feature type="signal peptide" evidence="1">
    <location>
        <begin position="1"/>
        <end position="27"/>
    </location>
</feature>
<feature type="chain" id="PRO_5035281243" evidence="1">
    <location>
        <begin position="28"/>
        <end position="106"/>
    </location>
</feature>
<gene>
    <name evidence="2" type="ORF">GCM10010964_36220</name>
</gene>
<name>A0A8J3EEU3_9PROT</name>
<keyword evidence="3" id="KW-1185">Reference proteome</keyword>
<comment type="caution">
    <text evidence="2">The sequence shown here is derived from an EMBL/GenBank/DDBJ whole genome shotgun (WGS) entry which is preliminary data.</text>
</comment>
<protein>
    <submittedName>
        <fullName evidence="2">Uncharacterized protein</fullName>
    </submittedName>
</protein>
<evidence type="ECO:0000256" key="1">
    <source>
        <dbReference type="SAM" id="SignalP"/>
    </source>
</evidence>
<dbReference type="EMBL" id="BMKS01000014">
    <property type="protein sequence ID" value="GGG45579.1"/>
    <property type="molecule type" value="Genomic_DNA"/>
</dbReference>
<proteinExistence type="predicted"/>
<evidence type="ECO:0000313" key="2">
    <source>
        <dbReference type="EMBL" id="GGG45579.1"/>
    </source>
</evidence>